<dbReference type="SMART" id="SM00320">
    <property type="entry name" value="WD40"/>
    <property type="match status" value="11"/>
</dbReference>
<dbReference type="RefSeq" id="XP_055864288.1">
    <property type="nucleotide sequence ID" value="XM_056008313.1"/>
</dbReference>
<proteinExistence type="predicted"/>
<sequence length="1490" mass="164878">MDGNSPGKKRQRPTTSRAPNADGEKEKADSSIELEHVLGISVYSGSALTCHPMSGLVAYPAGCVLVLLDSVKNKQVATLHTPRKSITAASFSPDGRYVLTGESGLQPAVRVWDISRMHEVATLKGHSVGIFCVSFSPRMREIIVVGDAQDMIISVWAWPAKTMKALNKFSDTIYAMDVSEDSTFFVTAGNRHIKFYNLDTLRHHASQIENNFPIPLPTRCGLLDNLKENCFCDVACGRGRSSFYIFVVSVSGLLCQVNRNRLLERWVDVNMTQTCCVDADEDSVFVGGSQGLIRVFHALSLQIILTLPRPHSLGLDIAEVRPTPEIEYGHVMDTPGSRVGHPCTRALVFDYVHSSLTVVYDDHSLYIWSKETLDRNLARGGRKIIFKKRYSSMYHRGCVWDVKIYPILPEAQTEEGDEGGALPPGALVSVSSDGTLRAWDMYSNICEESLLKRNCLSAECLKIVYTDQGEQVKKTNDRVKWRKKTRPATSSGVKKIGKQCFTVLAVCPNGIDIATGNRHGRITVYDANTMKAKVTILAHEAELTAMKYSSSHRYKVLASGSRDRMIHVMDASKHYQLLTTLDDHSSTITSINFTHISRCLMLVSSSLDKSVLVRAYLDSSILSFKPVRAIVEKKSVMDFTIHPWSGLLALACQDKQVRVYGMLSSIEDNSFRGCPKCGGQLIKIQIDPSGQYLLTACSNKTVNLIQFSNGNMISTINGHAESITSISFSHNMKHVITSAVDGCIFLWRLPQFVTYVVRKEMAEMGRLTKGMVLSDRWKKSKLREDNYSLKENEAMRTHHESLPRQPSSSSGQVQTDNADHFETKQCQQINNQSGDTSFSNKYKPAEGAEVKPPLELQSKAVATSEAWLNACDERRRKFKLEAQSIHKILAMMRLVTEAMEKDLANADWIMSQPDSSLNPCPENEFPPNHDTAPTPEEKHPPQEQPQPLPKDGIFEMIFAKSLPNCNKWQVNAQAPKEVQPRPGSSQGEGHDTPQEEGSEGGSSVYEKIQRDWSTYHMYKQENKSFSNSLMSKPLDHVTIKLTRDSNVYHCVGTFAFFNELDGYNYSSAVNHITQAMENKQRTNRSMVINSANDNNPVANRSTTINSSVPNSPMAIQSIVPNPQMANRSMVINSSVPNTQMPNRALVINSTENNQMANRAMDIKSALKSKQMANRSITTNSAMESKPIANRSMVINTDSNTKIRTNNAVVMRSEMISKQKIQCDAEVCCERENRGSNDFNKNNIVLKTFTESMLSPLESDVMDNRLTFHSAQLEQKAPKAICNLSLALANPQGLGDFGISGGVLRFSGQCASFTQNVAGKTAVCETANAQVCCTLRVDAVGYNAQCSQESSESVIIDLGISFKAFIEELGQREGMATPPHAMLTKDKMPELTSETSETVVTSSREHRPLRHKGKKLRSGTSGDTESMRSSDSANRYTISGHNVGHSLVSGGHSLVSGCGQGDGDVGQSITLEKLLLKPDTVLFEFANMKKA</sequence>
<feature type="compositionally biased region" description="Polar residues" evidence="2">
    <location>
        <begin position="1417"/>
        <end position="1436"/>
    </location>
</feature>
<keyword evidence="4" id="KW-1185">Reference proteome</keyword>
<dbReference type="InterPro" id="IPR036322">
    <property type="entry name" value="WD40_repeat_dom_sf"/>
</dbReference>
<feature type="region of interest" description="Disordered" evidence="2">
    <location>
        <begin position="1388"/>
        <end position="1437"/>
    </location>
</feature>
<dbReference type="GeneID" id="106075212"/>
<dbReference type="InterPro" id="IPR052779">
    <property type="entry name" value="WDR62"/>
</dbReference>
<protein>
    <submittedName>
        <fullName evidence="5 6">Mitogen-activated protein kinase-binding protein 1-like isoform X1</fullName>
    </submittedName>
</protein>
<feature type="region of interest" description="Disordered" evidence="2">
    <location>
        <begin position="975"/>
        <end position="1003"/>
    </location>
</feature>
<dbReference type="RefSeq" id="XP_055864287.1">
    <property type="nucleotide sequence ID" value="XM_056008312.1"/>
</dbReference>
<evidence type="ECO:0000313" key="5">
    <source>
        <dbReference type="RefSeq" id="XP_055864287.1"/>
    </source>
</evidence>
<evidence type="ECO:0000259" key="3">
    <source>
        <dbReference type="Pfam" id="PF24782"/>
    </source>
</evidence>
<dbReference type="OrthoDB" id="6155097at2759"/>
<dbReference type="Proteomes" id="UP001165740">
    <property type="component" value="Chromosome 13"/>
</dbReference>
<accession>A0A9W2YND2</accession>
<keyword evidence="1" id="KW-0853">WD repeat</keyword>
<feature type="region of interest" description="Disordered" evidence="2">
    <location>
        <begin position="1"/>
        <end position="30"/>
    </location>
</feature>
<dbReference type="PROSITE" id="PS50082">
    <property type="entry name" value="WD_REPEATS_2"/>
    <property type="match status" value="1"/>
</dbReference>
<evidence type="ECO:0000256" key="1">
    <source>
        <dbReference type="PROSITE-ProRule" id="PRU00221"/>
    </source>
</evidence>
<feature type="compositionally biased region" description="Polar residues" evidence="2">
    <location>
        <begin position="824"/>
        <end position="840"/>
    </location>
</feature>
<feature type="compositionally biased region" description="Basic residues" evidence="2">
    <location>
        <begin position="1406"/>
        <end position="1416"/>
    </location>
</feature>
<dbReference type="InterPro" id="IPR015943">
    <property type="entry name" value="WD40/YVTN_repeat-like_dom_sf"/>
</dbReference>
<dbReference type="InterPro" id="IPR056162">
    <property type="entry name" value="WD40_MABP1-WDR62_2nd"/>
</dbReference>
<evidence type="ECO:0000313" key="4">
    <source>
        <dbReference type="Proteomes" id="UP001165740"/>
    </source>
</evidence>
<dbReference type="Pfam" id="PF24782">
    <property type="entry name" value="WD40_MABP1-WDR62_2nd"/>
    <property type="match status" value="1"/>
</dbReference>
<evidence type="ECO:0000313" key="6">
    <source>
        <dbReference type="RefSeq" id="XP_055864288.1"/>
    </source>
</evidence>
<feature type="compositionally biased region" description="Low complexity" evidence="2">
    <location>
        <begin position="1391"/>
        <end position="1401"/>
    </location>
</feature>
<evidence type="ECO:0000256" key="2">
    <source>
        <dbReference type="SAM" id="MobiDB-lite"/>
    </source>
</evidence>
<reference evidence="5 6" key="1">
    <citation type="submission" date="2025-04" db="UniProtKB">
        <authorList>
            <consortium name="RefSeq"/>
        </authorList>
    </citation>
    <scope>IDENTIFICATION</scope>
</reference>
<dbReference type="PANTHER" id="PTHR45589:SF1">
    <property type="entry name" value="WD REPEAT DOMAIN 62, ISOFORM G"/>
    <property type="match status" value="1"/>
</dbReference>
<dbReference type="PROSITE" id="PS50294">
    <property type="entry name" value="WD_REPEATS_REGION"/>
    <property type="match status" value="1"/>
</dbReference>
<feature type="region of interest" description="Disordered" evidence="2">
    <location>
        <begin position="788"/>
        <end position="851"/>
    </location>
</feature>
<feature type="region of interest" description="Disordered" evidence="2">
    <location>
        <begin position="914"/>
        <end position="949"/>
    </location>
</feature>
<gene>
    <name evidence="5 6" type="primary">LOC106075212</name>
</gene>
<name>A0A9W2YND2_BIOGL</name>
<feature type="domain" description="MABP1/WDR62 second WD40" evidence="3">
    <location>
        <begin position="399"/>
        <end position="749"/>
    </location>
</feature>
<dbReference type="PANTHER" id="PTHR45589">
    <property type="entry name" value="WD REPEAT DOMAIN 62, ISOFORM G"/>
    <property type="match status" value="1"/>
</dbReference>
<dbReference type="SUPFAM" id="SSF50978">
    <property type="entry name" value="WD40 repeat-like"/>
    <property type="match status" value="2"/>
</dbReference>
<feature type="region of interest" description="Disordered" evidence="2">
    <location>
        <begin position="1090"/>
        <end position="1111"/>
    </location>
</feature>
<feature type="repeat" description="WD" evidence="1">
    <location>
        <begin position="716"/>
        <end position="749"/>
    </location>
</feature>
<organism evidence="4 6">
    <name type="scientific">Biomphalaria glabrata</name>
    <name type="common">Bloodfluke planorb</name>
    <name type="synonym">Freshwater snail</name>
    <dbReference type="NCBI Taxonomy" id="6526"/>
    <lineage>
        <taxon>Eukaryota</taxon>
        <taxon>Metazoa</taxon>
        <taxon>Spiralia</taxon>
        <taxon>Lophotrochozoa</taxon>
        <taxon>Mollusca</taxon>
        <taxon>Gastropoda</taxon>
        <taxon>Heterobranchia</taxon>
        <taxon>Euthyneura</taxon>
        <taxon>Panpulmonata</taxon>
        <taxon>Hygrophila</taxon>
        <taxon>Lymnaeoidea</taxon>
        <taxon>Planorbidae</taxon>
        <taxon>Biomphalaria</taxon>
    </lineage>
</organism>
<feature type="compositionally biased region" description="Polar residues" evidence="2">
    <location>
        <begin position="804"/>
        <end position="816"/>
    </location>
</feature>
<feature type="compositionally biased region" description="Basic and acidic residues" evidence="2">
    <location>
        <begin position="788"/>
        <end position="802"/>
    </location>
</feature>
<dbReference type="Pfam" id="PF00400">
    <property type="entry name" value="WD40"/>
    <property type="match status" value="2"/>
</dbReference>
<dbReference type="InterPro" id="IPR001680">
    <property type="entry name" value="WD40_rpt"/>
</dbReference>
<dbReference type="Gene3D" id="2.130.10.10">
    <property type="entry name" value="YVTN repeat-like/Quinoprotein amine dehydrogenase"/>
    <property type="match status" value="4"/>
</dbReference>